<dbReference type="RefSeq" id="WP_038218594.1">
    <property type="nucleotide sequence ID" value="NZ_CAWLWN010000248.1"/>
</dbReference>
<gene>
    <name evidence="2" type="ORF">XBP1_2930012</name>
</gene>
<protein>
    <submittedName>
        <fullName evidence="2">Tail needle protein gp26</fullName>
    </submittedName>
</protein>
<dbReference type="Proteomes" id="UP000028511">
    <property type="component" value="Unassembled WGS sequence"/>
</dbReference>
<dbReference type="Gene3D" id="1.20.5.340">
    <property type="match status" value="1"/>
</dbReference>
<keyword evidence="1" id="KW-0175">Coiled coil</keyword>
<evidence type="ECO:0000313" key="3">
    <source>
        <dbReference type="Proteomes" id="UP000028511"/>
    </source>
</evidence>
<dbReference type="AlphaFoldDB" id="A0A077NI11"/>
<accession>A0A077NI11</accession>
<name>A0A077NI11_XENBV</name>
<proteinExistence type="predicted"/>
<comment type="caution">
    <text evidence="2">The sequence shown here is derived from an EMBL/GenBank/DDBJ whole genome shotgun (WGS) entry which is preliminary data.</text>
</comment>
<dbReference type="HOGENOM" id="CLU_098261_0_0_6"/>
<reference evidence="2" key="1">
    <citation type="submission" date="2013-07" db="EMBL/GenBank/DDBJ databases">
        <title>Sub-species coevolution in mutualistic symbiosis.</title>
        <authorList>
            <person name="Murfin K."/>
            <person name="Klassen J."/>
            <person name="Lee M."/>
            <person name="Forst S."/>
            <person name="Stock P."/>
            <person name="Goodrich-Blair H."/>
        </authorList>
    </citation>
    <scope>NUCLEOTIDE SEQUENCE [LARGE SCALE GENOMIC DNA]</scope>
    <source>
        <strain evidence="2">Puntauvense</strain>
    </source>
</reference>
<dbReference type="Gene3D" id="6.10.140.940">
    <property type="match status" value="1"/>
</dbReference>
<dbReference type="EMBL" id="CBSW010000216">
    <property type="protein sequence ID" value="CDG98048.1"/>
    <property type="molecule type" value="Genomic_DNA"/>
</dbReference>
<sequence length="204" mass="21853">MADNNLKNPVEIQATRIDATLLPSNFSQPYFLYVVQQGADLGNVANKANQAGDGAYDAQIKNDEQDVVLADHEKQLADHEKRITSAEETLVNHEQRITAVESDVKTIKSDYISKSATTVQSLASPLNVTTSYSIGGVQVVGARVTGFTASTGSALKDGFNADQSYAIGSTYSQAEVQALAAGQIQARQRIKALEDALRVHGLID</sequence>
<evidence type="ECO:0000313" key="2">
    <source>
        <dbReference type="EMBL" id="CDG98048.1"/>
    </source>
</evidence>
<feature type="coiled-coil region" evidence="1">
    <location>
        <begin position="62"/>
        <end position="103"/>
    </location>
</feature>
<evidence type="ECO:0000256" key="1">
    <source>
        <dbReference type="SAM" id="Coils"/>
    </source>
</evidence>
<organism evidence="2 3">
    <name type="scientific">Xenorhabdus bovienii str. puntauvense</name>
    <dbReference type="NCBI Taxonomy" id="1398201"/>
    <lineage>
        <taxon>Bacteria</taxon>
        <taxon>Pseudomonadati</taxon>
        <taxon>Pseudomonadota</taxon>
        <taxon>Gammaproteobacteria</taxon>
        <taxon>Enterobacterales</taxon>
        <taxon>Morganellaceae</taxon>
        <taxon>Xenorhabdus</taxon>
    </lineage>
</organism>